<name>A0A1I7AWL4_9ACTN</name>
<gene>
    <name evidence="1" type="ORF">SAMN05660657_03094</name>
</gene>
<dbReference type="Proteomes" id="UP000199546">
    <property type="component" value="Unassembled WGS sequence"/>
</dbReference>
<accession>A0A1I7AWL4</accession>
<protein>
    <submittedName>
        <fullName evidence="1">Uncharacterized protein</fullName>
    </submittedName>
</protein>
<reference evidence="2" key="1">
    <citation type="submission" date="2016-10" db="EMBL/GenBank/DDBJ databases">
        <authorList>
            <person name="Varghese N."/>
            <person name="Submissions S."/>
        </authorList>
    </citation>
    <scope>NUCLEOTIDE SEQUENCE [LARGE SCALE GENOMIC DNA]</scope>
    <source>
        <strain evidence="2">DSM 46136</strain>
    </source>
</reference>
<dbReference type="RefSeq" id="WP_139245866.1">
    <property type="nucleotide sequence ID" value="NZ_FPBA01000011.1"/>
</dbReference>
<keyword evidence="2" id="KW-1185">Reference proteome</keyword>
<dbReference type="EMBL" id="FPBA01000011">
    <property type="protein sequence ID" value="SFT79290.1"/>
    <property type="molecule type" value="Genomic_DNA"/>
</dbReference>
<dbReference type="AlphaFoldDB" id="A0A1I7AWL4"/>
<sequence length="192" mass="20905">MTQLPPLRPVHLLVLHGLGRTPARDLLRATVRQLVDDGVLTLAEEHAPGAGRPRLVLRRGPRWEPYGRAEPVAQAIARMPAEVAGDVDGWELGRVARRLARKRRLVTEVRIGALSVPFGHRLVVPSFNRWLSQFRPRHRRTWAGEEVLRRRHDRSGGAPDAVVGGGAGIHPAFDATFDSGFGGGGNGGGRGD</sequence>
<proteinExistence type="predicted"/>
<organism evidence="1 2">
    <name type="scientific">Geodermatophilus amargosae</name>
    <dbReference type="NCBI Taxonomy" id="1296565"/>
    <lineage>
        <taxon>Bacteria</taxon>
        <taxon>Bacillati</taxon>
        <taxon>Actinomycetota</taxon>
        <taxon>Actinomycetes</taxon>
        <taxon>Geodermatophilales</taxon>
        <taxon>Geodermatophilaceae</taxon>
        <taxon>Geodermatophilus</taxon>
    </lineage>
</organism>
<evidence type="ECO:0000313" key="1">
    <source>
        <dbReference type="EMBL" id="SFT79290.1"/>
    </source>
</evidence>
<evidence type="ECO:0000313" key="2">
    <source>
        <dbReference type="Proteomes" id="UP000199546"/>
    </source>
</evidence>